<evidence type="ECO:0000259" key="1">
    <source>
        <dbReference type="PROSITE" id="PS50206"/>
    </source>
</evidence>
<gene>
    <name evidence="2" type="ORF">ACFFUR_13835</name>
</gene>
<dbReference type="GO" id="GO:0016779">
    <property type="term" value="F:nucleotidyltransferase activity"/>
    <property type="evidence" value="ECO:0007669"/>
    <property type="project" value="UniProtKB-KW"/>
</dbReference>
<dbReference type="Pfam" id="PF00899">
    <property type="entry name" value="ThiF"/>
    <property type="match status" value="1"/>
</dbReference>
<dbReference type="RefSeq" id="WP_290248080.1">
    <property type="nucleotide sequence ID" value="NZ_JAUFQT010000001.1"/>
</dbReference>
<dbReference type="InterPro" id="IPR001763">
    <property type="entry name" value="Rhodanese-like_dom"/>
</dbReference>
<dbReference type="EMBL" id="JBHMEW010000064">
    <property type="protein sequence ID" value="MFB9212891.1"/>
    <property type="molecule type" value="Genomic_DNA"/>
</dbReference>
<dbReference type="Gene3D" id="3.40.250.10">
    <property type="entry name" value="Rhodanese-like domain"/>
    <property type="match status" value="1"/>
</dbReference>
<keyword evidence="2" id="KW-0548">Nucleotidyltransferase</keyword>
<dbReference type="CDD" id="cd00757">
    <property type="entry name" value="ThiF_MoeB_HesA_family"/>
    <property type="match status" value="1"/>
</dbReference>
<proteinExistence type="predicted"/>
<dbReference type="SUPFAM" id="SSF69572">
    <property type="entry name" value="Activating enzymes of the ubiquitin-like proteins"/>
    <property type="match status" value="1"/>
</dbReference>
<accession>A0ABV5J892</accession>
<keyword evidence="2" id="KW-0808">Transferase</keyword>
<dbReference type="PANTHER" id="PTHR10953">
    <property type="entry name" value="UBIQUITIN-ACTIVATING ENZYME E1"/>
    <property type="match status" value="1"/>
</dbReference>
<dbReference type="Pfam" id="PF00581">
    <property type="entry name" value="Rhodanese"/>
    <property type="match status" value="1"/>
</dbReference>
<feature type="domain" description="Rhodanese" evidence="1">
    <location>
        <begin position="273"/>
        <end position="358"/>
    </location>
</feature>
<dbReference type="Proteomes" id="UP001589654">
    <property type="component" value="Unassembled WGS sequence"/>
</dbReference>
<comment type="caution">
    <text evidence="2">The sequence shown here is derived from an EMBL/GenBank/DDBJ whole genome shotgun (WGS) entry which is preliminary data.</text>
</comment>
<evidence type="ECO:0000313" key="2">
    <source>
        <dbReference type="EMBL" id="MFB9212891.1"/>
    </source>
</evidence>
<dbReference type="InterPro" id="IPR045886">
    <property type="entry name" value="ThiF/MoeB/HesA"/>
</dbReference>
<protein>
    <submittedName>
        <fullName evidence="2">ThiF family adenylyltransferase</fullName>
    </submittedName>
</protein>
<keyword evidence="3" id="KW-1185">Reference proteome</keyword>
<dbReference type="InterPro" id="IPR036873">
    <property type="entry name" value="Rhodanese-like_dom_sf"/>
</dbReference>
<dbReference type="InterPro" id="IPR035985">
    <property type="entry name" value="Ubiquitin-activating_enz"/>
</dbReference>
<dbReference type="InterPro" id="IPR000594">
    <property type="entry name" value="ThiF_NAD_FAD-bd"/>
</dbReference>
<reference evidence="2 3" key="1">
    <citation type="submission" date="2024-09" db="EMBL/GenBank/DDBJ databases">
        <authorList>
            <person name="Sun Q."/>
            <person name="Mori K."/>
        </authorList>
    </citation>
    <scope>NUCLEOTIDE SEQUENCE [LARGE SCALE GENOMIC DNA]</scope>
    <source>
        <strain evidence="2 3">CECT 7682</strain>
    </source>
</reference>
<organism evidence="2 3">
    <name type="scientific">Echinicola jeungdonensis</name>
    <dbReference type="NCBI Taxonomy" id="709343"/>
    <lineage>
        <taxon>Bacteria</taxon>
        <taxon>Pseudomonadati</taxon>
        <taxon>Bacteroidota</taxon>
        <taxon>Cytophagia</taxon>
        <taxon>Cytophagales</taxon>
        <taxon>Cyclobacteriaceae</taxon>
        <taxon>Echinicola</taxon>
    </lineage>
</organism>
<dbReference type="CDD" id="cd00158">
    <property type="entry name" value="RHOD"/>
    <property type="match status" value="1"/>
</dbReference>
<name>A0ABV5J892_9BACT</name>
<evidence type="ECO:0000313" key="3">
    <source>
        <dbReference type="Proteomes" id="UP001589654"/>
    </source>
</evidence>
<dbReference type="PANTHER" id="PTHR10953:SF102">
    <property type="entry name" value="ADENYLYLTRANSFERASE AND SULFURTRANSFERASE MOCS3"/>
    <property type="match status" value="1"/>
</dbReference>
<dbReference type="PROSITE" id="PS50206">
    <property type="entry name" value="RHODANESE_3"/>
    <property type="match status" value="1"/>
</dbReference>
<dbReference type="Gene3D" id="3.40.50.720">
    <property type="entry name" value="NAD(P)-binding Rossmann-like Domain"/>
    <property type="match status" value="1"/>
</dbReference>
<dbReference type="SMART" id="SM00450">
    <property type="entry name" value="RHOD"/>
    <property type="match status" value="1"/>
</dbReference>
<sequence length="358" mass="39857">MPSRRYEKHHKLKGFGHEGQEKLAQGKVLIIGAGGLGTPAAQYLNSIGVGTIGLVDGDLIEESNLPRQTLYTPNDIGQPKSQTLIHHLQKQNPETNWINHRKFLTVDNALEIISKYDLIIDASDNFGTRYLVNDACVILDKPFIYGALHNFEGQVSVLNYKNGPTYRCLFPESNNTQTIPNCDENGVLGVLPGLIGTYQAIEAVKVITGIGETLSGKLLIIDILSQSHHKIGVPNFPQNHQITQLKESYRQPVCNSPGIKNLDPHTYQDWILEGKPIEIIDVRSMQEASQDPFEKGKNIPLDQLEKRHQEINTVLPVVLVCQAGKRSQLAGQILEELSPQFDLYNLKGGINHLRETIL</sequence>